<keyword evidence="16" id="KW-0282">Flagellum</keyword>
<dbReference type="SUPFAM" id="SSF52540">
    <property type="entry name" value="P-loop containing nucleoside triphosphate hydrolases"/>
    <property type="match status" value="1"/>
</dbReference>
<feature type="domain" description="SRP54-type proteins GTP-binding" evidence="15">
    <location>
        <begin position="200"/>
        <end position="391"/>
    </location>
</feature>
<dbReference type="Pfam" id="PF00448">
    <property type="entry name" value="SRP54"/>
    <property type="match status" value="1"/>
</dbReference>
<evidence type="ECO:0000256" key="12">
    <source>
        <dbReference type="ARBA" id="ARBA00025337"/>
    </source>
</evidence>
<dbReference type="PANTHER" id="PTHR43134:SF3">
    <property type="entry name" value="FLAGELLAR BIOSYNTHESIS PROTEIN FLHF"/>
    <property type="match status" value="1"/>
</dbReference>
<dbReference type="InterPro" id="IPR020006">
    <property type="entry name" value="FlhF"/>
</dbReference>
<evidence type="ECO:0000256" key="11">
    <source>
        <dbReference type="ARBA" id="ARBA00023225"/>
    </source>
</evidence>
<dbReference type="FunFam" id="3.40.50.300:FF:000695">
    <property type="entry name" value="Flagellar biosynthesis regulator FlhF"/>
    <property type="match status" value="1"/>
</dbReference>
<dbReference type="STRING" id="1121324.CLIT_11c02100"/>
<evidence type="ECO:0000256" key="2">
    <source>
        <dbReference type="ARBA" id="ARBA00008531"/>
    </source>
</evidence>
<dbReference type="InterPro" id="IPR047040">
    <property type="entry name" value="FlhF__GTPase_dom"/>
</dbReference>
<keyword evidence="4" id="KW-0813">Transport</keyword>
<dbReference type="InterPro" id="IPR027417">
    <property type="entry name" value="P-loop_NTPase"/>
</dbReference>
<dbReference type="Gene3D" id="3.40.50.300">
    <property type="entry name" value="P-loop containing nucleotide triphosphate hydrolases"/>
    <property type="match status" value="1"/>
</dbReference>
<evidence type="ECO:0000256" key="7">
    <source>
        <dbReference type="ARBA" id="ARBA00022795"/>
    </source>
</evidence>
<organism evidence="16 17">
    <name type="scientific">Peptoclostridium litorale DSM 5388</name>
    <dbReference type="NCBI Taxonomy" id="1121324"/>
    <lineage>
        <taxon>Bacteria</taxon>
        <taxon>Bacillati</taxon>
        <taxon>Bacillota</taxon>
        <taxon>Clostridia</taxon>
        <taxon>Peptostreptococcales</taxon>
        <taxon>Peptoclostridiaceae</taxon>
        <taxon>Peptoclostridium</taxon>
    </lineage>
</organism>
<keyword evidence="10" id="KW-0472">Membrane</keyword>
<keyword evidence="5" id="KW-1003">Cell membrane</keyword>
<comment type="function">
    <text evidence="12">Necessary for flagellar biosynthesis. May be involved in translocation of the flagellum.</text>
</comment>
<dbReference type="GO" id="GO:0005525">
    <property type="term" value="F:GTP binding"/>
    <property type="evidence" value="ECO:0007669"/>
    <property type="project" value="UniProtKB-UniRule"/>
</dbReference>
<evidence type="ECO:0000259" key="15">
    <source>
        <dbReference type="SMART" id="SM00962"/>
    </source>
</evidence>
<keyword evidence="8" id="KW-0653">Protein transport</keyword>
<accession>A0A069RDT0</accession>
<evidence type="ECO:0000256" key="6">
    <source>
        <dbReference type="ARBA" id="ARBA00022741"/>
    </source>
</evidence>
<proteinExistence type="inferred from homology"/>
<evidence type="ECO:0000256" key="9">
    <source>
        <dbReference type="ARBA" id="ARBA00023134"/>
    </source>
</evidence>
<keyword evidence="11" id="KW-1006">Bacterial flagellum protein export</keyword>
<sequence>MDAMNMVRSELGEEAIILHTKKVKRNKLLSFWKKEKVEILAALDNNENKMLKRDNAEKKSSAKQSFEFSDFMAEEKSFTDKPDIIVPPKREMDNSVKNEYSSLKSEVSGIKEIMNEIKSSIEKGMPAWGETEQNICETEIAQNPYIQKLKQKGMPEYLIKSFIEQNEDIIKEGRDFQNEFKEFVLEEFSESEYSPSENGNKFNIFIGPTGVGKTTTLAKMASDCVLNRGKTIGFLTLDTYRVAAAEQLKVYSEILNMPMHVAYSPQSLKDSIESIKEEDIIFVDTAGRSHKNKMHMKELERLLDEFENKDVFIVVSANVNIVDIENIVNEFGFTENFSIIVTKLDETSRPFSILEIIHRLKIPIAYTTFGQSVPDDIRRFRLDEFIDEALRGN</sequence>
<evidence type="ECO:0000313" key="17">
    <source>
        <dbReference type="Proteomes" id="UP000027946"/>
    </source>
</evidence>
<dbReference type="Proteomes" id="UP000027946">
    <property type="component" value="Unassembled WGS sequence"/>
</dbReference>
<keyword evidence="9" id="KW-0342">GTP-binding</keyword>
<dbReference type="EMBL" id="JJMM01000011">
    <property type="protein sequence ID" value="KDR95181.1"/>
    <property type="molecule type" value="Genomic_DNA"/>
</dbReference>
<evidence type="ECO:0000256" key="10">
    <source>
        <dbReference type="ARBA" id="ARBA00023136"/>
    </source>
</evidence>
<reference evidence="16 17" key="1">
    <citation type="submission" date="2014-03" db="EMBL/GenBank/DDBJ databases">
        <title>Genome sequence of Clostridium litorale W6, DSM 5388.</title>
        <authorList>
            <person name="Poehlein A."/>
            <person name="Jagirdar A."/>
            <person name="Khonsari B."/>
            <person name="Chibani C.M."/>
            <person name="Gutierrez Gutierrez D.A."/>
            <person name="Davydova E."/>
            <person name="Alghaithi H.S."/>
            <person name="Nair K.P."/>
            <person name="Dhamotharan K."/>
            <person name="Chandran L."/>
            <person name="G W."/>
            <person name="Daniel R."/>
        </authorList>
    </citation>
    <scope>NUCLEOTIDE SEQUENCE [LARGE SCALE GENOMIC DNA]</scope>
    <source>
        <strain evidence="16 17">W6</strain>
    </source>
</reference>
<keyword evidence="7" id="KW-1005">Bacterial flagellum biogenesis</keyword>
<dbReference type="GO" id="GO:0003924">
    <property type="term" value="F:GTPase activity"/>
    <property type="evidence" value="ECO:0007669"/>
    <property type="project" value="UniProtKB-UniRule"/>
</dbReference>
<evidence type="ECO:0000256" key="5">
    <source>
        <dbReference type="ARBA" id="ARBA00022475"/>
    </source>
</evidence>
<comment type="similarity">
    <text evidence="2">Belongs to the GTP-binding SRP family.</text>
</comment>
<evidence type="ECO:0000256" key="13">
    <source>
        <dbReference type="NCBIfam" id="TIGR03499"/>
    </source>
</evidence>
<keyword evidence="17" id="KW-1185">Reference proteome</keyword>
<feature type="domain" description="AAA+ ATPase" evidence="14">
    <location>
        <begin position="199"/>
        <end position="341"/>
    </location>
</feature>
<dbReference type="SMART" id="SM00382">
    <property type="entry name" value="AAA"/>
    <property type="match status" value="1"/>
</dbReference>
<evidence type="ECO:0000313" key="16">
    <source>
        <dbReference type="EMBL" id="KDR95181.1"/>
    </source>
</evidence>
<protein>
    <recommendedName>
        <fullName evidence="3 13">Flagellar biosynthesis protein FlhF</fullName>
    </recommendedName>
</protein>
<dbReference type="PANTHER" id="PTHR43134">
    <property type="entry name" value="SIGNAL RECOGNITION PARTICLE RECEPTOR SUBUNIT ALPHA"/>
    <property type="match status" value="1"/>
</dbReference>
<name>A0A069RDT0_PEPLI</name>
<evidence type="ECO:0000256" key="3">
    <source>
        <dbReference type="ARBA" id="ARBA00014919"/>
    </source>
</evidence>
<evidence type="ECO:0000256" key="1">
    <source>
        <dbReference type="ARBA" id="ARBA00004413"/>
    </source>
</evidence>
<dbReference type="GO" id="GO:0005886">
    <property type="term" value="C:plasma membrane"/>
    <property type="evidence" value="ECO:0007669"/>
    <property type="project" value="UniProtKB-SubCell"/>
</dbReference>
<comment type="caution">
    <text evidence="16">The sequence shown here is derived from an EMBL/GenBank/DDBJ whole genome shotgun (WGS) entry which is preliminary data.</text>
</comment>
<evidence type="ECO:0000256" key="8">
    <source>
        <dbReference type="ARBA" id="ARBA00022927"/>
    </source>
</evidence>
<dbReference type="GO" id="GO:0005047">
    <property type="term" value="F:signal recognition particle binding"/>
    <property type="evidence" value="ECO:0007669"/>
    <property type="project" value="TreeGrafter"/>
</dbReference>
<dbReference type="GO" id="GO:0006614">
    <property type="term" value="P:SRP-dependent cotranslational protein targeting to membrane"/>
    <property type="evidence" value="ECO:0007669"/>
    <property type="project" value="UniProtKB-UniRule"/>
</dbReference>
<keyword evidence="16" id="KW-0969">Cilium</keyword>
<dbReference type="eggNOG" id="COG1419">
    <property type="taxonomic scope" value="Bacteria"/>
</dbReference>
<dbReference type="Gene3D" id="1.20.120.1380">
    <property type="entry name" value="Flagellar FlhF biosynthesis protein, N domain"/>
    <property type="match status" value="1"/>
</dbReference>
<comment type="subcellular location">
    <subcellularLocation>
        <location evidence="1">Cell membrane</location>
        <topology evidence="1">Peripheral membrane protein</topology>
        <orientation evidence="1">Cytoplasmic side</orientation>
    </subcellularLocation>
</comment>
<dbReference type="InterPro" id="IPR003593">
    <property type="entry name" value="AAA+_ATPase"/>
</dbReference>
<keyword evidence="6" id="KW-0547">Nucleotide-binding</keyword>
<gene>
    <name evidence="16" type="primary">flhF</name>
    <name evidence="16" type="ORF">CLIT_11c02100</name>
</gene>
<dbReference type="GO" id="GO:0044781">
    <property type="term" value="P:bacterial-type flagellum organization"/>
    <property type="evidence" value="ECO:0007669"/>
    <property type="project" value="UniProtKB-UniRule"/>
</dbReference>
<dbReference type="SMART" id="SM00962">
    <property type="entry name" value="SRP54"/>
    <property type="match status" value="1"/>
</dbReference>
<dbReference type="NCBIfam" id="TIGR03499">
    <property type="entry name" value="FlhF"/>
    <property type="match status" value="1"/>
</dbReference>
<keyword evidence="16" id="KW-0966">Cell projection</keyword>
<dbReference type="GO" id="GO:0015031">
    <property type="term" value="P:protein transport"/>
    <property type="evidence" value="ECO:0007669"/>
    <property type="project" value="UniProtKB-KW"/>
</dbReference>
<dbReference type="CDD" id="cd17873">
    <property type="entry name" value="FlhF"/>
    <property type="match status" value="1"/>
</dbReference>
<dbReference type="InterPro" id="IPR000897">
    <property type="entry name" value="SRP54_GTPase_dom"/>
</dbReference>
<evidence type="ECO:0000256" key="4">
    <source>
        <dbReference type="ARBA" id="ARBA00022448"/>
    </source>
</evidence>
<dbReference type="AlphaFoldDB" id="A0A069RDT0"/>
<evidence type="ECO:0000259" key="14">
    <source>
        <dbReference type="SMART" id="SM00382"/>
    </source>
</evidence>